<reference evidence="1 2" key="1">
    <citation type="submission" date="2024-07" db="EMBL/GenBank/DDBJ databases">
        <title>Description of Labrys sedimenti sp. nov., isolated from a diclofenac-degrading enrichment culture.</title>
        <authorList>
            <person name="Tancsics A."/>
            <person name="Csepanyi A."/>
        </authorList>
    </citation>
    <scope>NUCLEOTIDE SEQUENCE [LARGE SCALE GENOMIC DNA]</scope>
    <source>
        <strain evidence="1 2">LMG 23578</strain>
    </source>
</reference>
<evidence type="ECO:0000313" key="2">
    <source>
        <dbReference type="Proteomes" id="UP001555786"/>
    </source>
</evidence>
<dbReference type="Proteomes" id="UP001555786">
    <property type="component" value="Unassembled WGS sequence"/>
</dbReference>
<sequence length="131" mass="14769">MRFEVEKKAPVENVKEAKIRAVLNSLRNYGPSSFASITDDIGNYLQVAGGGLHCMLERYDAKDNKFYRAYLDSKSKIFSDGTILAFGGGELKLLSDEWVSISIVIEAFVAFLNHKDLPSKIKWRDITSNFQ</sequence>
<dbReference type="RefSeq" id="WP_367624103.1">
    <property type="nucleotide sequence ID" value="NZ_JBFNQD010000003.1"/>
</dbReference>
<accession>A0ABV3PKZ9</accession>
<organism evidence="1 2">
    <name type="scientific">Labrys neptuniae</name>
    <dbReference type="NCBI Taxonomy" id="376174"/>
    <lineage>
        <taxon>Bacteria</taxon>
        <taxon>Pseudomonadati</taxon>
        <taxon>Pseudomonadota</taxon>
        <taxon>Alphaproteobacteria</taxon>
        <taxon>Hyphomicrobiales</taxon>
        <taxon>Xanthobacteraceae</taxon>
        <taxon>Labrys</taxon>
    </lineage>
</organism>
<comment type="caution">
    <text evidence="1">The sequence shown here is derived from an EMBL/GenBank/DDBJ whole genome shotgun (WGS) entry which is preliminary data.</text>
</comment>
<evidence type="ECO:0000313" key="1">
    <source>
        <dbReference type="EMBL" id="MEW9306317.1"/>
    </source>
</evidence>
<dbReference type="EMBL" id="JBFNQD010000003">
    <property type="protein sequence ID" value="MEW9306317.1"/>
    <property type="molecule type" value="Genomic_DNA"/>
</dbReference>
<name>A0ABV3PKZ9_9HYPH</name>
<protein>
    <submittedName>
        <fullName evidence="1">Uncharacterized protein</fullName>
    </submittedName>
</protein>
<proteinExistence type="predicted"/>
<gene>
    <name evidence="1" type="ORF">ABXS05_12255</name>
</gene>
<keyword evidence="2" id="KW-1185">Reference proteome</keyword>